<feature type="transmembrane region" description="Helical" evidence="1">
    <location>
        <begin position="80"/>
        <end position="97"/>
    </location>
</feature>
<sequence length="232" mass="25187">MISAFGLVARGRHVLLTAAFGLAVLLSIASREYWWLAVGAMAVLTIVLYGLSIVAILLYHPRTVRLRPELPAFDAPLNPNRVLLAGAFTFLGTSLVSVEHAGQSWPVRVIATGVLAVVTLVICYLGWRWHGVRLTPEGLSDLQPFGSVFVPWSAFAAHDPAVPIGRNQLALYFDRPELVVRRGIRPGSSHYLTAGADARLLARMIATYVASPDRRAEIGTEPELSKAELRAG</sequence>
<dbReference type="Proteomes" id="UP000637628">
    <property type="component" value="Unassembled WGS sequence"/>
</dbReference>
<reference evidence="2 3" key="1">
    <citation type="submission" date="2021-01" db="EMBL/GenBank/DDBJ databases">
        <title>Whole genome shotgun sequence of Actinoplanes durhamensis NBRC 14914.</title>
        <authorList>
            <person name="Komaki H."/>
            <person name="Tamura T."/>
        </authorList>
    </citation>
    <scope>NUCLEOTIDE SEQUENCE [LARGE SCALE GENOMIC DNA]</scope>
    <source>
        <strain evidence="2 3">NBRC 14914</strain>
    </source>
</reference>
<comment type="caution">
    <text evidence="2">The sequence shown here is derived from an EMBL/GenBank/DDBJ whole genome shotgun (WGS) entry which is preliminary data.</text>
</comment>
<name>A0ABQ3Z012_9ACTN</name>
<feature type="transmembrane region" description="Helical" evidence="1">
    <location>
        <begin position="35"/>
        <end position="59"/>
    </location>
</feature>
<evidence type="ECO:0000313" key="3">
    <source>
        <dbReference type="Proteomes" id="UP000637628"/>
    </source>
</evidence>
<evidence type="ECO:0008006" key="4">
    <source>
        <dbReference type="Google" id="ProtNLM"/>
    </source>
</evidence>
<keyword evidence="1" id="KW-0812">Transmembrane</keyword>
<keyword evidence="1" id="KW-0472">Membrane</keyword>
<protein>
    <recommendedName>
        <fullName evidence="4">PH domain-containing protein</fullName>
    </recommendedName>
</protein>
<accession>A0ABQ3Z012</accession>
<dbReference type="EMBL" id="BOML01000036">
    <property type="protein sequence ID" value="GIE03169.1"/>
    <property type="molecule type" value="Genomic_DNA"/>
</dbReference>
<keyword evidence="1" id="KW-1133">Transmembrane helix</keyword>
<evidence type="ECO:0000313" key="2">
    <source>
        <dbReference type="EMBL" id="GIE03169.1"/>
    </source>
</evidence>
<feature type="transmembrane region" description="Helical" evidence="1">
    <location>
        <begin position="109"/>
        <end position="127"/>
    </location>
</feature>
<proteinExistence type="predicted"/>
<evidence type="ECO:0000256" key="1">
    <source>
        <dbReference type="SAM" id="Phobius"/>
    </source>
</evidence>
<gene>
    <name evidence="2" type="ORF">Adu01nite_45190</name>
</gene>
<keyword evidence="3" id="KW-1185">Reference proteome</keyword>
<organism evidence="2 3">
    <name type="scientific">Paractinoplanes durhamensis</name>
    <dbReference type="NCBI Taxonomy" id="113563"/>
    <lineage>
        <taxon>Bacteria</taxon>
        <taxon>Bacillati</taxon>
        <taxon>Actinomycetota</taxon>
        <taxon>Actinomycetes</taxon>
        <taxon>Micromonosporales</taxon>
        <taxon>Micromonosporaceae</taxon>
        <taxon>Paractinoplanes</taxon>
    </lineage>
</organism>
<feature type="transmembrane region" description="Helical" evidence="1">
    <location>
        <begin position="12"/>
        <end position="29"/>
    </location>
</feature>